<evidence type="ECO:0000256" key="5">
    <source>
        <dbReference type="ARBA" id="ARBA00023242"/>
    </source>
</evidence>
<comment type="similarity">
    <text evidence="2">Belongs to the SNF5 family.</text>
</comment>
<protein>
    <submittedName>
        <fullName evidence="6">Chromatin structure-remodeling complex protein BSH</fullName>
    </submittedName>
</protein>
<keyword evidence="5" id="KW-0539">Nucleus</keyword>
<keyword evidence="7" id="KW-1185">Reference proteome</keyword>
<gene>
    <name evidence="6" type="primary">BSH</name>
    <name evidence="6" type="ORF">KSP40_PGU017567</name>
</gene>
<name>A0ABR2MQF8_9ASPA</name>
<evidence type="ECO:0000256" key="3">
    <source>
        <dbReference type="ARBA" id="ARBA00023015"/>
    </source>
</evidence>
<evidence type="ECO:0000256" key="2">
    <source>
        <dbReference type="ARBA" id="ARBA00010239"/>
    </source>
</evidence>
<evidence type="ECO:0000313" key="7">
    <source>
        <dbReference type="Proteomes" id="UP001412067"/>
    </source>
</evidence>
<organism evidence="6 7">
    <name type="scientific">Platanthera guangdongensis</name>
    <dbReference type="NCBI Taxonomy" id="2320717"/>
    <lineage>
        <taxon>Eukaryota</taxon>
        <taxon>Viridiplantae</taxon>
        <taxon>Streptophyta</taxon>
        <taxon>Embryophyta</taxon>
        <taxon>Tracheophyta</taxon>
        <taxon>Spermatophyta</taxon>
        <taxon>Magnoliopsida</taxon>
        <taxon>Liliopsida</taxon>
        <taxon>Asparagales</taxon>
        <taxon>Orchidaceae</taxon>
        <taxon>Orchidoideae</taxon>
        <taxon>Orchideae</taxon>
        <taxon>Orchidinae</taxon>
        <taxon>Platanthera</taxon>
    </lineage>
</organism>
<comment type="subcellular location">
    <subcellularLocation>
        <location evidence="1">Nucleus</location>
    </subcellularLocation>
</comment>
<dbReference type="EMBL" id="JBBWWR010000005">
    <property type="protein sequence ID" value="KAK8965735.1"/>
    <property type="molecule type" value="Genomic_DNA"/>
</dbReference>
<accession>A0ABR2MQF8</accession>
<comment type="caution">
    <text evidence="6">The sequence shown here is derived from an EMBL/GenBank/DDBJ whole genome shotgun (WGS) entry which is preliminary data.</text>
</comment>
<sequence>MHLKEKIVPLKLDLRVNNTVIRDQFLWDISNLESDPEEFARTLCKDLDIEDPEVGGNFAYAFSSMSWGTGETFRAEDGETCGCGKLPGHEHGFKNSPVKESWMEWDLRSNRSLGKVGNSLDSPQINVFHSGLLQGTCAVTTVLVVDFGKKTVTRISFVVKW</sequence>
<keyword evidence="4" id="KW-0804">Transcription</keyword>
<evidence type="ECO:0000313" key="6">
    <source>
        <dbReference type="EMBL" id="KAK8965735.1"/>
    </source>
</evidence>
<evidence type="ECO:0000256" key="4">
    <source>
        <dbReference type="ARBA" id="ARBA00023163"/>
    </source>
</evidence>
<keyword evidence="3" id="KW-0805">Transcription regulation</keyword>
<dbReference type="Pfam" id="PF04855">
    <property type="entry name" value="SNF5"/>
    <property type="match status" value="1"/>
</dbReference>
<dbReference type="InterPro" id="IPR006939">
    <property type="entry name" value="SNF5"/>
</dbReference>
<reference evidence="6 7" key="1">
    <citation type="journal article" date="2022" name="Nat. Plants">
        <title>Genomes of leafy and leafless Platanthera orchids illuminate the evolution of mycoheterotrophy.</title>
        <authorList>
            <person name="Li M.H."/>
            <person name="Liu K.W."/>
            <person name="Li Z."/>
            <person name="Lu H.C."/>
            <person name="Ye Q.L."/>
            <person name="Zhang D."/>
            <person name="Wang J.Y."/>
            <person name="Li Y.F."/>
            <person name="Zhong Z.M."/>
            <person name="Liu X."/>
            <person name="Yu X."/>
            <person name="Liu D.K."/>
            <person name="Tu X.D."/>
            <person name="Liu B."/>
            <person name="Hao Y."/>
            <person name="Liao X.Y."/>
            <person name="Jiang Y.T."/>
            <person name="Sun W.H."/>
            <person name="Chen J."/>
            <person name="Chen Y.Q."/>
            <person name="Ai Y."/>
            <person name="Zhai J.W."/>
            <person name="Wu S.S."/>
            <person name="Zhou Z."/>
            <person name="Hsiao Y.Y."/>
            <person name="Wu W.L."/>
            <person name="Chen Y.Y."/>
            <person name="Lin Y.F."/>
            <person name="Hsu J.L."/>
            <person name="Li C.Y."/>
            <person name="Wang Z.W."/>
            <person name="Zhao X."/>
            <person name="Zhong W.Y."/>
            <person name="Ma X.K."/>
            <person name="Ma L."/>
            <person name="Huang J."/>
            <person name="Chen G.Z."/>
            <person name="Huang M.Z."/>
            <person name="Huang L."/>
            <person name="Peng D.H."/>
            <person name="Luo Y.B."/>
            <person name="Zou S.Q."/>
            <person name="Chen S.P."/>
            <person name="Lan S."/>
            <person name="Tsai W.C."/>
            <person name="Van de Peer Y."/>
            <person name="Liu Z.J."/>
        </authorList>
    </citation>
    <scope>NUCLEOTIDE SEQUENCE [LARGE SCALE GENOMIC DNA]</scope>
    <source>
        <strain evidence="6">Lor288</strain>
    </source>
</reference>
<dbReference type="PANTHER" id="PTHR10019">
    <property type="entry name" value="SNF5"/>
    <property type="match status" value="1"/>
</dbReference>
<evidence type="ECO:0000256" key="1">
    <source>
        <dbReference type="ARBA" id="ARBA00004123"/>
    </source>
</evidence>
<dbReference type="Proteomes" id="UP001412067">
    <property type="component" value="Unassembled WGS sequence"/>
</dbReference>
<proteinExistence type="inferred from homology"/>